<dbReference type="PANTHER" id="PTHR43350">
    <property type="entry name" value="NAD-DEPENDENT ALCOHOL DEHYDROGENASE"/>
    <property type="match status" value="1"/>
</dbReference>
<gene>
    <name evidence="6" type="ORF">CH379_001615</name>
    <name evidence="7" type="ORF">CH379_00380</name>
</gene>
<evidence type="ECO:0000256" key="1">
    <source>
        <dbReference type="ARBA" id="ARBA00001947"/>
    </source>
</evidence>
<organism evidence="7">
    <name type="scientific">Leptospira ellisii</name>
    <dbReference type="NCBI Taxonomy" id="2023197"/>
    <lineage>
        <taxon>Bacteria</taxon>
        <taxon>Pseudomonadati</taxon>
        <taxon>Spirochaetota</taxon>
        <taxon>Spirochaetia</taxon>
        <taxon>Leptospirales</taxon>
        <taxon>Leptospiraceae</taxon>
        <taxon>Leptospira</taxon>
    </lineage>
</organism>
<accession>A0A2N0BE78</accession>
<evidence type="ECO:0000256" key="3">
    <source>
        <dbReference type="ARBA" id="ARBA00022723"/>
    </source>
</evidence>
<dbReference type="InterPro" id="IPR011032">
    <property type="entry name" value="GroES-like_sf"/>
</dbReference>
<keyword evidence="3" id="KW-0479">Metal-binding</keyword>
<evidence type="ECO:0000256" key="4">
    <source>
        <dbReference type="ARBA" id="ARBA00022833"/>
    </source>
</evidence>
<dbReference type="PANTHER" id="PTHR43350:SF19">
    <property type="entry name" value="D-GULOSIDE 3-DEHYDROGENASE"/>
    <property type="match status" value="1"/>
</dbReference>
<dbReference type="GO" id="GO:0016491">
    <property type="term" value="F:oxidoreductase activity"/>
    <property type="evidence" value="ECO:0007669"/>
    <property type="project" value="UniProtKB-KW"/>
</dbReference>
<reference evidence="7" key="1">
    <citation type="submission" date="2017-07" db="EMBL/GenBank/DDBJ databases">
        <title>Leptospira spp. isolated from tropical soils.</title>
        <authorList>
            <person name="Thibeaux R."/>
            <person name="Iraola G."/>
            <person name="Ferres I."/>
            <person name="Bierque E."/>
            <person name="Girault D."/>
            <person name="Soupe-Gilbert M.-E."/>
            <person name="Picardeau M."/>
            <person name="Goarant C."/>
        </authorList>
    </citation>
    <scope>NUCLEOTIDE SEQUENCE [LARGE SCALE GENOMIC DNA]</scope>
    <source>
        <strain evidence="7">ATI7-C-A5</strain>
    </source>
</reference>
<dbReference type="EMBL" id="NPEF02000001">
    <property type="protein sequence ID" value="MDV6234327.1"/>
    <property type="molecule type" value="Genomic_DNA"/>
</dbReference>
<reference evidence="6" key="3">
    <citation type="submission" date="2023-10" db="EMBL/GenBank/DDBJ databases">
        <authorList>
            <person name="Picardeau M."/>
            <person name="Thibeaux R."/>
        </authorList>
    </citation>
    <scope>NUCLEOTIDE SEQUENCE</scope>
    <source>
        <strain evidence="6">ATI7-C-A5</strain>
    </source>
</reference>
<protein>
    <submittedName>
        <fullName evidence="6">Alcohol dehydrogenase catalytic domain-containing protein</fullName>
    </submittedName>
    <submittedName>
        <fullName evidence="7">Threonine dehydrogenase</fullName>
    </submittedName>
</protein>
<dbReference type="RefSeq" id="WP_100764440.1">
    <property type="nucleotide sequence ID" value="NZ_NPEF02000001.1"/>
</dbReference>
<dbReference type="OrthoDB" id="334894at2"/>
<dbReference type="AlphaFoldDB" id="A0A2N0BE78"/>
<comment type="caution">
    <text evidence="7">The sequence shown here is derived from an EMBL/GenBank/DDBJ whole genome shotgun (WGS) entry which is preliminary data.</text>
</comment>
<dbReference type="Gene3D" id="3.40.50.720">
    <property type="entry name" value="NAD(P)-binding Rossmann-like Domain"/>
    <property type="match status" value="1"/>
</dbReference>
<dbReference type="InterPro" id="IPR036291">
    <property type="entry name" value="NAD(P)-bd_dom_sf"/>
</dbReference>
<evidence type="ECO:0000313" key="8">
    <source>
        <dbReference type="Proteomes" id="UP000232122"/>
    </source>
</evidence>
<keyword evidence="8" id="KW-1185">Reference proteome</keyword>
<dbReference type="Proteomes" id="UP000232122">
    <property type="component" value="Unassembled WGS sequence"/>
</dbReference>
<keyword evidence="5" id="KW-0560">Oxidoreductase</keyword>
<comment type="cofactor">
    <cofactor evidence="1">
        <name>Zn(2+)</name>
        <dbReference type="ChEBI" id="CHEBI:29105"/>
    </cofactor>
</comment>
<dbReference type="SUPFAM" id="SSF51735">
    <property type="entry name" value="NAD(P)-binding Rossmann-fold domains"/>
    <property type="match status" value="1"/>
</dbReference>
<dbReference type="GO" id="GO:0046872">
    <property type="term" value="F:metal ion binding"/>
    <property type="evidence" value="ECO:0007669"/>
    <property type="project" value="UniProtKB-KW"/>
</dbReference>
<dbReference type="SUPFAM" id="SSF50129">
    <property type="entry name" value="GroES-like"/>
    <property type="match status" value="1"/>
</dbReference>
<name>A0A2N0BE78_9LEPT</name>
<sequence>MKIQFAAMDYRSDDSFEKAEYQFEGSLETGWDISRNGKEYLHLGPGYKLLKSKLCGVCSTDLSRRFLPFPLPQVIGHEVIAEDAEPTGGIKQTYVVEINDTFEARGQKPADEFCEEGIPTHSPERKVLGIDRLPGGFGPYILAPQNAAIPYSGLPDKTAVLIEPFAASLQAVVASPPKPGDQVAVLGPRRLGSLVIAALAAYRASSKIDFKIFALARHDHLLRLALNLGADESVDLRKQNAESLAGRFSIVYDTTSTVSGFESALKLSNRELHLKTTNGQEVSGVKKLTELVVDEMSLMKFDEQNLRYHWEKENRTNRTVYVAPSVGKVTLPEGFKAYYGSIMDAEAILSSPEFRGHVPRFDLGIAGTAEEIDLLIRPNPSHENSLIRPRSAILFKGESSGNSLLEFLNSGRSVHTSRCGDFHLAIKLLQENRTVTAALEKNMVTHSYSPENLPEAFEKAHTPEAVKVVIKHA</sequence>
<evidence type="ECO:0000256" key="5">
    <source>
        <dbReference type="ARBA" id="ARBA00023002"/>
    </source>
</evidence>
<comment type="similarity">
    <text evidence="2">Belongs to the zinc-containing alcohol dehydrogenase family.</text>
</comment>
<evidence type="ECO:0000256" key="2">
    <source>
        <dbReference type="ARBA" id="ARBA00008072"/>
    </source>
</evidence>
<dbReference type="EMBL" id="NPEF01000002">
    <property type="protein sequence ID" value="PJZ94869.1"/>
    <property type="molecule type" value="Genomic_DNA"/>
</dbReference>
<dbReference type="Gene3D" id="3.90.180.10">
    <property type="entry name" value="Medium-chain alcohol dehydrogenases, catalytic domain"/>
    <property type="match status" value="1"/>
</dbReference>
<evidence type="ECO:0000313" key="7">
    <source>
        <dbReference type="EMBL" id="PJZ94869.1"/>
    </source>
</evidence>
<evidence type="ECO:0000313" key="6">
    <source>
        <dbReference type="EMBL" id="MDV6234327.1"/>
    </source>
</evidence>
<proteinExistence type="inferred from homology"/>
<keyword evidence="4" id="KW-0862">Zinc</keyword>
<reference evidence="6 8" key="2">
    <citation type="journal article" date="2018" name="Microb. Genom.">
        <title>Deciphering the unexplored Leptospira diversity from soils uncovers genomic evolution to virulence.</title>
        <authorList>
            <person name="Thibeaux R."/>
            <person name="Iraola G."/>
            <person name="Ferres I."/>
            <person name="Bierque E."/>
            <person name="Girault D."/>
            <person name="Soupe-Gilbert M.E."/>
            <person name="Picardeau M."/>
            <person name="Goarant C."/>
        </authorList>
    </citation>
    <scope>NUCLEOTIDE SEQUENCE [LARGE SCALE GENOMIC DNA]</scope>
    <source>
        <strain evidence="6 8">ATI7-C-A5</strain>
    </source>
</reference>